<feature type="compositionally biased region" description="Basic and acidic residues" evidence="1">
    <location>
        <begin position="741"/>
        <end position="760"/>
    </location>
</feature>
<feature type="region of interest" description="Disordered" evidence="1">
    <location>
        <begin position="736"/>
        <end position="839"/>
    </location>
</feature>
<feature type="compositionally biased region" description="Acidic residues" evidence="1">
    <location>
        <begin position="772"/>
        <end position="784"/>
    </location>
</feature>
<feature type="region of interest" description="Disordered" evidence="1">
    <location>
        <begin position="425"/>
        <end position="459"/>
    </location>
</feature>
<protein>
    <submittedName>
        <fullName evidence="3">Uncharacterized protein</fullName>
    </submittedName>
</protein>
<name>A0A914YLY2_9BILA</name>
<feature type="region of interest" description="Disordered" evidence="1">
    <location>
        <begin position="1"/>
        <end position="47"/>
    </location>
</feature>
<proteinExistence type="predicted"/>
<dbReference type="WBParaSite" id="PSU_v2.g2038.t1">
    <property type="protein sequence ID" value="PSU_v2.g2038.t1"/>
    <property type="gene ID" value="PSU_v2.g2038"/>
</dbReference>
<feature type="region of interest" description="Disordered" evidence="1">
    <location>
        <begin position="109"/>
        <end position="128"/>
    </location>
</feature>
<reference evidence="3" key="1">
    <citation type="submission" date="2022-11" db="UniProtKB">
        <authorList>
            <consortium name="WormBaseParasite"/>
        </authorList>
    </citation>
    <scope>IDENTIFICATION</scope>
</reference>
<evidence type="ECO:0000313" key="3">
    <source>
        <dbReference type="WBParaSite" id="PSU_v2.g2038.t1"/>
    </source>
</evidence>
<feature type="compositionally biased region" description="Low complexity" evidence="1">
    <location>
        <begin position="449"/>
        <end position="459"/>
    </location>
</feature>
<feature type="region of interest" description="Disordered" evidence="1">
    <location>
        <begin position="275"/>
        <end position="298"/>
    </location>
</feature>
<evidence type="ECO:0000256" key="1">
    <source>
        <dbReference type="SAM" id="MobiDB-lite"/>
    </source>
</evidence>
<evidence type="ECO:0000313" key="2">
    <source>
        <dbReference type="Proteomes" id="UP000887577"/>
    </source>
</evidence>
<sequence length="2034" mass="230895">MNPLPSGPGMYSIPPDCYGYPPPTLPETPSKTSRTPRKKTTPPKESALNRLLSTPAPMHIMQQQVPSMRPQVMQQQPPHSLSQPIYSHEEMVIQICKNVTNQQQMLGPHQSLQQAIQPQHQQYPHQASLPQQVQFQQLSLSSPQQLQHHTPQSEQLETYIPPQHQQQQPMNIMPQQNKQRASSLSHIHQQRYSNSGRDSLSNNPIMPQINSPYSNGPMPHPSTPILSNPLPANFYSSPEVPLNESPEMFQFSPNNPQLPNRLSNFNSTLIYNPNINTTATASPPKTQQGKRSYSRTNNDEIGETSKRMKENFSTQSHAVRASAISTVEQSLPPNNCIIDNPIIQPSTSSIQGYPQASGTYVSSSMNQRTPNISYASAFTQQVNPQLKVAYGLQEHNSPFAEANNFYNCTAFDSTRIKEPLVEVAPKNQASVSVSSRNLSHPSSDLMDQSNPTSSTNSSIPVSTEQIVYNLQTDESNDIDPCEEFMDPEVIHRVSQEYSMRDTIQGSKEPESKRNVEDVVLADVNERDNSQMTEIFGEPIVSNDKQIVPSQIEEPEHAVEAEKDFESSSYLSLTKETEECGFNGNHKSMSEPVTNFVETAQMTNVSEENVVQNNDQNDTIEELEVEKEVVSVPLLNETSEAKEDESDAHAEAPVEKYFADVSVEENNSLMTEVFDETKVPTVQHKNITQMEEAEVEKETELFSPLNITTEGEGKEAEQNITDFVEIENSQMTEIIEEITVPNDEHTDALESEKQQSEEKTESSPIISVMKEIEEIEEGEIVDSEEESTKSNDEILDSEFDKRKYRKRSRSVESDEPPVVEEKRHKSSTEPSIVSPKSVEDNALQQEFEKIDIIELNEAEFCVKNDEENTDNLPNEAAILLLADSPVVNPPTPTVIQNTNESDDVVQSSIHIPENEVNSKDSENKIDEASLLSEIPAIEEPMDLSENPVEEIFIANTSENHDDEIMNEVVRDVQMMDIVDDNNEDTPPSYEELLQNCEEDLSIGNDENLSRFGANAAMDAATTIVTLNVMRNEVYQLISDLSSTTSVEQSIMINIVSETVDSELAEIKNKYLNVIKVIDKSLETSTMKCGMHHGTTYEGAMYEVLIPLYTAAVKWEKQSNKKPEFYLNIGYVKKLLLSIIANFGSNDSSNIYHELFALQMFTVSKRLDIFYQLLTKSINICPFMDEYFSLTNNLFNVTQLAPVLFINDYEEFKTRDPRLANVIIAAVQQVRELSPELRSRIIFQFQLHLNNFLHKFEKSNILPEAYSFVSTLSWDAKTFGNSWDLPQGYLPIIQTINPTVEKIFKETLQKLHKSGTLEIKGWTYNLSKSIMQSNFMTKIIRNTNNLQKEVQEALFAEIIPSLLKLVLSVPHLFVAADPYHSLELIPSVFEDALPILNKAAEDIHEQMSVPFMPFATIIGALKSHQSQSTTSLLKICHNLYLTLKNAATNIPEAIQAERRRCSNKTLYEKIHREYVRRQMANYDFEKYENDANKLDLKHLHLLISKLFTTKTLETPPRIIAGIKEGVKEPVSTEKVFRARIISKCCRILKEALDSVTVEQKLKFMIDHPLLNENLKIDDILNVHQFGEDMLGCFTAFIGLLSLPDNKVLGDPKSSTFFNSIKERRNAIYYYAIKNSALIKNHKPPIPIQILNKDVPIYEILVQIFVTAEMKRILCCPDNVTSYLYLALIINDIPGISIGDASQQLFDVCGITENKVEFFATANFSKDLEAKIETMMNKELEELVKNVSSHVASPGIPRITHHQLSSCQTRINQLKCLIIEITATFWNPHKLLLGVGLTLECRKKIEDGIKELGKQLLTGFYHMGKTTVTVADLKDMIFEEMQHIQGESFMNYENSSLYGFVIYIQKIFNVESTVSSILIILYMLTITHEKQVYAQRLTLSQRIAIEPTLLKIFGLKNSELIPLGIINDMNQLMKVEELFEADYIFHASETDPHIFHMFLDRSFKKQYKELIFALESDCIEIKRRFRFHVNNQRNLYHPNVIPLKYSVDIPLINPLPKNIEKLGAKEVPEDFYYFTRS</sequence>
<feature type="compositionally biased region" description="Polar residues" evidence="1">
    <location>
        <begin position="275"/>
        <end position="296"/>
    </location>
</feature>
<keyword evidence="2" id="KW-1185">Reference proteome</keyword>
<feature type="compositionally biased region" description="Polar residues" evidence="1">
    <location>
        <begin position="427"/>
        <end position="448"/>
    </location>
</feature>
<dbReference type="Proteomes" id="UP000887577">
    <property type="component" value="Unplaced"/>
</dbReference>
<accession>A0A914YLY2</accession>
<organism evidence="2 3">
    <name type="scientific">Panagrolaimus superbus</name>
    <dbReference type="NCBI Taxonomy" id="310955"/>
    <lineage>
        <taxon>Eukaryota</taxon>
        <taxon>Metazoa</taxon>
        <taxon>Ecdysozoa</taxon>
        <taxon>Nematoda</taxon>
        <taxon>Chromadorea</taxon>
        <taxon>Rhabditida</taxon>
        <taxon>Tylenchina</taxon>
        <taxon>Panagrolaimomorpha</taxon>
        <taxon>Panagrolaimoidea</taxon>
        <taxon>Panagrolaimidae</taxon>
        <taxon>Panagrolaimus</taxon>
    </lineage>
</organism>